<gene>
    <name evidence="2" type="ORF">Tco_1114210</name>
</gene>
<reference evidence="2" key="1">
    <citation type="journal article" date="2022" name="Int. J. Mol. Sci.">
        <title>Draft Genome of Tanacetum Coccineum: Genomic Comparison of Closely Related Tanacetum-Family Plants.</title>
        <authorList>
            <person name="Yamashiro T."/>
            <person name="Shiraishi A."/>
            <person name="Nakayama K."/>
            <person name="Satake H."/>
        </authorList>
    </citation>
    <scope>NUCLEOTIDE SEQUENCE</scope>
</reference>
<reference evidence="2" key="2">
    <citation type="submission" date="2022-01" db="EMBL/GenBank/DDBJ databases">
        <authorList>
            <person name="Yamashiro T."/>
            <person name="Shiraishi A."/>
            <person name="Satake H."/>
            <person name="Nakayama K."/>
        </authorList>
    </citation>
    <scope>NUCLEOTIDE SEQUENCE</scope>
</reference>
<sequence length="148" mass="16955">MLSMRKFEANHQNGYVNVAWLLAKWMKRKEVGTQRENGLSASTYCRALDVFTLKELFGPNGRLIAEDPTPGTPRVATPKGPRPTITELHDKINHIETHQGMLERMARRQSYQLDRYVGVLEYMVGQYNVLIQGAYAPPGYDEEQQDDE</sequence>
<feature type="region of interest" description="Disordered" evidence="1">
    <location>
        <begin position="62"/>
        <end position="81"/>
    </location>
</feature>
<protein>
    <submittedName>
        <fullName evidence="2">Uncharacterized protein</fullName>
    </submittedName>
</protein>
<evidence type="ECO:0000313" key="3">
    <source>
        <dbReference type="Proteomes" id="UP001151760"/>
    </source>
</evidence>
<accession>A0ABQ5IWP9</accession>
<proteinExistence type="predicted"/>
<keyword evidence="3" id="KW-1185">Reference proteome</keyword>
<evidence type="ECO:0000256" key="1">
    <source>
        <dbReference type="SAM" id="MobiDB-lite"/>
    </source>
</evidence>
<name>A0ABQ5IWP9_9ASTR</name>
<dbReference type="Proteomes" id="UP001151760">
    <property type="component" value="Unassembled WGS sequence"/>
</dbReference>
<comment type="caution">
    <text evidence="2">The sequence shown here is derived from an EMBL/GenBank/DDBJ whole genome shotgun (WGS) entry which is preliminary data.</text>
</comment>
<dbReference type="EMBL" id="BQNB010021194">
    <property type="protein sequence ID" value="GJU03872.1"/>
    <property type="molecule type" value="Genomic_DNA"/>
</dbReference>
<evidence type="ECO:0000313" key="2">
    <source>
        <dbReference type="EMBL" id="GJU03872.1"/>
    </source>
</evidence>
<organism evidence="2 3">
    <name type="scientific">Tanacetum coccineum</name>
    <dbReference type="NCBI Taxonomy" id="301880"/>
    <lineage>
        <taxon>Eukaryota</taxon>
        <taxon>Viridiplantae</taxon>
        <taxon>Streptophyta</taxon>
        <taxon>Embryophyta</taxon>
        <taxon>Tracheophyta</taxon>
        <taxon>Spermatophyta</taxon>
        <taxon>Magnoliopsida</taxon>
        <taxon>eudicotyledons</taxon>
        <taxon>Gunneridae</taxon>
        <taxon>Pentapetalae</taxon>
        <taxon>asterids</taxon>
        <taxon>campanulids</taxon>
        <taxon>Asterales</taxon>
        <taxon>Asteraceae</taxon>
        <taxon>Asteroideae</taxon>
        <taxon>Anthemideae</taxon>
        <taxon>Anthemidinae</taxon>
        <taxon>Tanacetum</taxon>
    </lineage>
</organism>